<dbReference type="InterPro" id="IPR050570">
    <property type="entry name" value="Cell_wall_metabolism_enzyme"/>
</dbReference>
<dbReference type="RefSeq" id="WP_097059968.1">
    <property type="nucleotide sequence ID" value="NZ_BMLC01000001.1"/>
</dbReference>
<sequence length="424" mass="43656">MGNTNIRRGAAAVTLRSSRSRVIAVVAALCIAITATTISTQNAFADDYPTWGDVTNARNNQAATADAVARIKSLLAQLEAEAIRTQADAEAKATLWQDAESKFAAAAARATTLQQQADASNTKAAASEQRAGQMAAQLVRNGGGDLTTNLLLNAQDADNLLDNLGLSSKVSEQAYAIYERAIVDRNTAQAQTDAADVAKAELEELKKAAEKLFMEAQAASAAAAAAVVAQQAHKLELEAQLNALTAATAVTEASYLQGVQVREEARRAQEARDAAAAAAASLDAGEISSSGWVRPAGGYISAVYGWSIGYGSNYHKGTDIAGGCGAPIFAASSGVVTFAAQGWNGGYGNMILIDHGDGITTRYGHIVDGGILVGAGQSVGVGNQIARIGSTGKSTGCHLHFEVLVNGYPTDPVPFMANQGISLG</sequence>
<feature type="signal peptide" evidence="2">
    <location>
        <begin position="1"/>
        <end position="45"/>
    </location>
</feature>
<dbReference type="CDD" id="cd12797">
    <property type="entry name" value="M23_peptidase"/>
    <property type="match status" value="1"/>
</dbReference>
<feature type="chain" id="PRO_5013016591" evidence="2">
    <location>
        <begin position="46"/>
        <end position="424"/>
    </location>
</feature>
<dbReference type="InterPro" id="IPR016047">
    <property type="entry name" value="M23ase_b-sheet_dom"/>
</dbReference>
<gene>
    <name evidence="4" type="ORF">SAMN06296378_0799</name>
</gene>
<dbReference type="Pfam" id="PF01551">
    <property type="entry name" value="Peptidase_M23"/>
    <property type="match status" value="1"/>
</dbReference>
<evidence type="ECO:0000313" key="5">
    <source>
        <dbReference type="Proteomes" id="UP000219440"/>
    </source>
</evidence>
<organism evidence="4 5">
    <name type="scientific">Salinibacterium xinjiangense</name>
    <dbReference type="NCBI Taxonomy" id="386302"/>
    <lineage>
        <taxon>Bacteria</taxon>
        <taxon>Bacillati</taxon>
        <taxon>Actinomycetota</taxon>
        <taxon>Actinomycetes</taxon>
        <taxon>Micrococcales</taxon>
        <taxon>Microbacteriaceae</taxon>
        <taxon>Salinibacterium</taxon>
    </lineage>
</organism>
<dbReference type="InterPro" id="IPR011055">
    <property type="entry name" value="Dup_hybrid_motif"/>
</dbReference>
<feature type="domain" description="M23ase beta-sheet core" evidence="3">
    <location>
        <begin position="314"/>
        <end position="412"/>
    </location>
</feature>
<keyword evidence="4" id="KW-0378">Hydrolase</keyword>
<dbReference type="GO" id="GO:0004222">
    <property type="term" value="F:metalloendopeptidase activity"/>
    <property type="evidence" value="ECO:0007669"/>
    <property type="project" value="TreeGrafter"/>
</dbReference>
<dbReference type="AlphaFoldDB" id="A0A2C8Z4P8"/>
<evidence type="ECO:0000313" key="4">
    <source>
        <dbReference type="EMBL" id="SOE58614.1"/>
    </source>
</evidence>
<name>A0A2C8Z4P8_9MICO</name>
<keyword evidence="1" id="KW-0175">Coiled coil</keyword>
<reference evidence="4 5" key="1">
    <citation type="submission" date="2017-09" db="EMBL/GenBank/DDBJ databases">
        <authorList>
            <person name="Ehlers B."/>
            <person name="Leendertz F.H."/>
        </authorList>
    </citation>
    <scope>NUCLEOTIDE SEQUENCE [LARGE SCALE GENOMIC DNA]</scope>
    <source>
        <strain evidence="4 5">CGMCC 1.05381</strain>
    </source>
</reference>
<evidence type="ECO:0000256" key="1">
    <source>
        <dbReference type="SAM" id="Coils"/>
    </source>
</evidence>
<dbReference type="Proteomes" id="UP000219440">
    <property type="component" value="Unassembled WGS sequence"/>
</dbReference>
<feature type="coiled-coil region" evidence="1">
    <location>
        <begin position="188"/>
        <end position="222"/>
    </location>
</feature>
<dbReference type="PANTHER" id="PTHR21666">
    <property type="entry name" value="PEPTIDASE-RELATED"/>
    <property type="match status" value="1"/>
</dbReference>
<dbReference type="EMBL" id="OCST01000002">
    <property type="protein sequence ID" value="SOE58614.1"/>
    <property type="molecule type" value="Genomic_DNA"/>
</dbReference>
<dbReference type="PANTHER" id="PTHR21666:SF270">
    <property type="entry name" value="MUREIN HYDROLASE ACTIVATOR ENVC"/>
    <property type="match status" value="1"/>
</dbReference>
<protein>
    <submittedName>
        <fullName evidence="4">Murein DD-endopeptidase MepM and murein hydrolase activator NlpD, contain LysM domain</fullName>
    </submittedName>
</protein>
<dbReference type="SUPFAM" id="SSF51261">
    <property type="entry name" value="Duplicated hybrid motif"/>
    <property type="match status" value="1"/>
</dbReference>
<evidence type="ECO:0000259" key="3">
    <source>
        <dbReference type="Pfam" id="PF01551"/>
    </source>
</evidence>
<keyword evidence="5" id="KW-1185">Reference proteome</keyword>
<accession>A0A2C8Z4P8</accession>
<dbReference type="OrthoDB" id="1099523at2"/>
<proteinExistence type="predicted"/>
<dbReference type="Gene3D" id="2.70.70.10">
    <property type="entry name" value="Glucose Permease (Domain IIA)"/>
    <property type="match status" value="1"/>
</dbReference>
<keyword evidence="2" id="KW-0732">Signal</keyword>
<evidence type="ECO:0000256" key="2">
    <source>
        <dbReference type="SAM" id="SignalP"/>
    </source>
</evidence>